<feature type="compositionally biased region" description="Acidic residues" evidence="1">
    <location>
        <begin position="857"/>
        <end position="868"/>
    </location>
</feature>
<keyword evidence="4" id="KW-1185">Reference proteome</keyword>
<keyword evidence="2" id="KW-0472">Membrane</keyword>
<feature type="compositionally biased region" description="Basic and acidic residues" evidence="1">
    <location>
        <begin position="725"/>
        <end position="734"/>
    </location>
</feature>
<evidence type="ECO:0000256" key="1">
    <source>
        <dbReference type="SAM" id="MobiDB-lite"/>
    </source>
</evidence>
<protein>
    <submittedName>
        <fullName evidence="3">Uncharacterized protein</fullName>
    </submittedName>
</protein>
<keyword evidence="2" id="KW-0812">Transmembrane</keyword>
<feature type="region of interest" description="Disordered" evidence="1">
    <location>
        <begin position="721"/>
        <end position="761"/>
    </location>
</feature>
<dbReference type="AlphaFoldDB" id="A0AAV4RIZ5"/>
<feature type="compositionally biased region" description="Basic and acidic residues" evidence="1">
    <location>
        <begin position="171"/>
        <end position="191"/>
    </location>
</feature>
<organism evidence="3 4">
    <name type="scientific">Caerostris darwini</name>
    <dbReference type="NCBI Taxonomy" id="1538125"/>
    <lineage>
        <taxon>Eukaryota</taxon>
        <taxon>Metazoa</taxon>
        <taxon>Ecdysozoa</taxon>
        <taxon>Arthropoda</taxon>
        <taxon>Chelicerata</taxon>
        <taxon>Arachnida</taxon>
        <taxon>Araneae</taxon>
        <taxon>Araneomorphae</taxon>
        <taxon>Entelegynae</taxon>
        <taxon>Araneoidea</taxon>
        <taxon>Araneidae</taxon>
        <taxon>Caerostris</taxon>
    </lineage>
</organism>
<evidence type="ECO:0000256" key="2">
    <source>
        <dbReference type="SAM" id="Phobius"/>
    </source>
</evidence>
<feature type="compositionally biased region" description="Polar residues" evidence="1">
    <location>
        <begin position="230"/>
        <end position="246"/>
    </location>
</feature>
<name>A0AAV4RIZ5_9ARAC</name>
<comment type="caution">
    <text evidence="3">The sequence shown here is derived from an EMBL/GenBank/DDBJ whole genome shotgun (WGS) entry which is preliminary data.</text>
</comment>
<feature type="compositionally biased region" description="Basic and acidic residues" evidence="1">
    <location>
        <begin position="810"/>
        <end position="856"/>
    </location>
</feature>
<evidence type="ECO:0000313" key="4">
    <source>
        <dbReference type="Proteomes" id="UP001054837"/>
    </source>
</evidence>
<feature type="region of interest" description="Disordered" evidence="1">
    <location>
        <begin position="778"/>
        <end position="888"/>
    </location>
</feature>
<feature type="compositionally biased region" description="Polar residues" evidence="1">
    <location>
        <begin position="751"/>
        <end position="761"/>
    </location>
</feature>
<dbReference type="Proteomes" id="UP001054837">
    <property type="component" value="Unassembled WGS sequence"/>
</dbReference>
<dbReference type="EMBL" id="BPLQ01006205">
    <property type="protein sequence ID" value="GIY20736.1"/>
    <property type="molecule type" value="Genomic_DNA"/>
</dbReference>
<feature type="transmembrane region" description="Helical" evidence="2">
    <location>
        <begin position="647"/>
        <end position="665"/>
    </location>
</feature>
<keyword evidence="2" id="KW-1133">Transmembrane helix</keyword>
<sequence>MKIQRKAIEKYDLGSKEDEALEVTTKALKMEGTKHDLMQKSNEHDHIKRDLDLNRNEMPYSKGNFQKENKSDANKKTKRRTLIKIIHIPKRNHFKKKLPINTKSHQKIIHKLLPKSDSVTQSFLNNTTLGDFFSTPKITPMKRSEEIQSHEILKIKPTFKTNSGNNALNLSREKEDNHKQISPTEKTEKQTESVNTDIKTGEYELTSENSDIDTELEKEGLTSPKADFRGSSTTETETQYNNQDKNSNLKKGFSIATDSYQNMEDVRILIDEKKIDGSVDVTDENTLTYNINESAELSDKTLKNIINRVKNSTNSIILIHDMPYYNATTYSTHLLNNTDTEITEKNKEDTKDFANDVWIEKYEMSNNDSTFFASPLSSEDNFQKANNYIVSYVYDESTGFINTTDEKIIQMTDTVHPSTLRENSHSSYGTTEFSTHSQQRHQTTENRASNIHKTTEFILKSEEKVTQKTTPIHDENHETDSKLKSTHMNEDVNKLNDSALYSRKEQKNVGLNLLASNDTKILSKFLKDAPKITANEKKHHENNTKKNYLTGGDEYSISKLFKTKTKKIMLSLKSDNLMRDHKGTSIKNKMSLSPDCFYSIFNLLKSIFARENMGYRFIKKRGKDGKYFVEIEKVSKSLIWDGKYKDIIIAVIIIVILLLLVIYLIRKIKNLQRVKDSIHDLLKSDKGSADLDGEDAAEVCKKYPKRNFSYTEELKKFITASPENKSPDKAEEIKKLKKKPSVKKSQKACKQSTNNHHGNNLFQRLLSGSDEHKMQEIPISSKEEEVNSSQKAEIKPKNSKVIKPKKSKVIKPEESKVIKPEESKVVKPEESKVIKPEESKVIKHDESKTIKSKSEESKDESEWFDDDDTPGKESQRTHEQFEKDSESSISQRISYLPLVRKVKEVLRPSQQYDSSEFMDKDIFKEKAPLTDAARTKMEWEEQMKKANERTIPQRFLELPCIRRITQVLKTPPDEGINLKGQDSKLHEYDIPDNLKSKRNYSSTASIRKSPMMNLPFLNRMTVKEDNNDAKNNLRGLLLRKAESSSDEDDEILSIDERTTSRNIGAQKIDSMLEGVEWMPMVSSGFKLDEQVSHLKAARMKEATARSTVQLEATSFTAVDDDSSYSFLKELKQAIRKAERKSQFAGPLTVYELKHNHSVKSLQYSKEE</sequence>
<feature type="compositionally biased region" description="Basic residues" evidence="1">
    <location>
        <begin position="797"/>
        <end position="809"/>
    </location>
</feature>
<feature type="region of interest" description="Disordered" evidence="1">
    <location>
        <begin position="417"/>
        <end position="445"/>
    </location>
</feature>
<evidence type="ECO:0000313" key="3">
    <source>
        <dbReference type="EMBL" id="GIY20736.1"/>
    </source>
</evidence>
<feature type="region of interest" description="Disordered" evidence="1">
    <location>
        <begin position="157"/>
        <end position="246"/>
    </location>
</feature>
<feature type="compositionally biased region" description="Basic residues" evidence="1">
    <location>
        <begin position="735"/>
        <end position="747"/>
    </location>
</feature>
<gene>
    <name evidence="3" type="ORF">CDAR_99951</name>
</gene>
<proteinExistence type="predicted"/>
<feature type="compositionally biased region" description="Polar residues" evidence="1">
    <location>
        <begin position="159"/>
        <end position="169"/>
    </location>
</feature>
<accession>A0AAV4RIZ5</accession>
<feature type="compositionally biased region" description="Basic and acidic residues" evidence="1">
    <location>
        <begin position="869"/>
        <end position="886"/>
    </location>
</feature>
<reference evidence="3 4" key="1">
    <citation type="submission" date="2021-06" db="EMBL/GenBank/DDBJ databases">
        <title>Caerostris darwini draft genome.</title>
        <authorList>
            <person name="Kono N."/>
            <person name="Arakawa K."/>
        </authorList>
    </citation>
    <scope>NUCLEOTIDE SEQUENCE [LARGE SCALE GENOMIC DNA]</scope>
</reference>